<evidence type="ECO:0000256" key="4">
    <source>
        <dbReference type="ARBA" id="ARBA00022989"/>
    </source>
</evidence>
<proteinExistence type="predicted"/>
<feature type="transmembrane region" description="Helical" evidence="6">
    <location>
        <begin position="268"/>
        <end position="289"/>
    </location>
</feature>
<evidence type="ECO:0000313" key="7">
    <source>
        <dbReference type="EMBL" id="CUB02777.1"/>
    </source>
</evidence>
<feature type="transmembrane region" description="Helical" evidence="6">
    <location>
        <begin position="151"/>
        <end position="172"/>
    </location>
</feature>
<keyword evidence="3 6" id="KW-0812">Transmembrane</keyword>
<keyword evidence="2" id="KW-1003">Cell membrane</keyword>
<feature type="transmembrane region" description="Helical" evidence="6">
    <location>
        <begin position="196"/>
        <end position="217"/>
    </location>
</feature>
<dbReference type="GO" id="GO:0016020">
    <property type="term" value="C:membrane"/>
    <property type="evidence" value="ECO:0007669"/>
    <property type="project" value="UniProtKB-SubCell"/>
</dbReference>
<dbReference type="InterPro" id="IPR000537">
    <property type="entry name" value="UbiA_prenyltransferase"/>
</dbReference>
<feature type="transmembrane region" description="Helical" evidence="6">
    <location>
        <begin position="100"/>
        <end position="120"/>
    </location>
</feature>
<dbReference type="InterPro" id="IPR044878">
    <property type="entry name" value="UbiA_sf"/>
</dbReference>
<accession>A0A0K6IHH7</accession>
<dbReference type="Pfam" id="PF01040">
    <property type="entry name" value="UbiA"/>
    <property type="match status" value="1"/>
</dbReference>
<evidence type="ECO:0000256" key="2">
    <source>
        <dbReference type="ARBA" id="ARBA00022475"/>
    </source>
</evidence>
<dbReference type="AlphaFoldDB" id="A0A0K6IHH7"/>
<dbReference type="NCBIfam" id="NF008977">
    <property type="entry name" value="PRK12324.1-2"/>
    <property type="match status" value="1"/>
</dbReference>
<reference evidence="8" key="1">
    <citation type="submission" date="2015-08" db="EMBL/GenBank/DDBJ databases">
        <authorList>
            <person name="Varghese N."/>
        </authorList>
    </citation>
    <scope>NUCLEOTIDE SEQUENCE [LARGE SCALE GENOMIC DNA]</scope>
    <source>
        <strain evidence="8">JCM 18476</strain>
    </source>
</reference>
<sequence length="290" mass="32402">MWVWLRLLRIHQYIKNSFVLIGVIFAGAWEGAYLVDAVVVFWAFCFAASAVYIMNDIFDIEADRLHPTKSKRPIPSGLVSLPVAWGSFTALLLMSFALSLLWAPIAALLIAAYVVLNVLYTLYLKKVAILDVFIISSGFMLRILAGTVGIGIAPSSWLLLCGLMLTLFLGFCKRRAELLMLENDEMLKQPMTREVLGSYSPIVIEQFMAISASATILSYSLYTMSEETIARHQSEGLIYTVPFVVYGIFRYILLLHKRGKGTDTAKDLYTDSHMLVAVAAWLLTILVIVI</sequence>
<comment type="subcellular location">
    <subcellularLocation>
        <location evidence="1">Membrane</location>
        <topology evidence="1">Multi-pass membrane protein</topology>
    </subcellularLocation>
</comment>
<keyword evidence="8" id="KW-1185">Reference proteome</keyword>
<dbReference type="Gene3D" id="1.10.357.140">
    <property type="entry name" value="UbiA prenyltransferase"/>
    <property type="match status" value="1"/>
</dbReference>
<feature type="transmembrane region" description="Helical" evidence="6">
    <location>
        <begin position="237"/>
        <end position="256"/>
    </location>
</feature>
<keyword evidence="4 6" id="KW-1133">Transmembrane helix</keyword>
<dbReference type="OrthoDB" id="9803632at2"/>
<protein>
    <submittedName>
        <fullName evidence="7">4-hydroxybenzoate polyprenyltransferase</fullName>
    </submittedName>
</protein>
<dbReference type="STRING" id="1137284.GCA_001418205_00619"/>
<evidence type="ECO:0000256" key="6">
    <source>
        <dbReference type="SAM" id="Phobius"/>
    </source>
</evidence>
<feature type="transmembrane region" description="Helical" evidence="6">
    <location>
        <begin position="35"/>
        <end position="53"/>
    </location>
</feature>
<feature type="transmembrane region" description="Helical" evidence="6">
    <location>
        <begin position="74"/>
        <end position="94"/>
    </location>
</feature>
<keyword evidence="7" id="KW-0808">Transferase</keyword>
<evidence type="ECO:0000256" key="3">
    <source>
        <dbReference type="ARBA" id="ARBA00022692"/>
    </source>
</evidence>
<feature type="transmembrane region" description="Helical" evidence="6">
    <location>
        <begin position="12"/>
        <end position="29"/>
    </location>
</feature>
<evidence type="ECO:0000256" key="1">
    <source>
        <dbReference type="ARBA" id="ARBA00004141"/>
    </source>
</evidence>
<dbReference type="Proteomes" id="UP000182769">
    <property type="component" value="Unassembled WGS sequence"/>
</dbReference>
<evidence type="ECO:0000313" key="8">
    <source>
        <dbReference type="Proteomes" id="UP000182769"/>
    </source>
</evidence>
<dbReference type="GO" id="GO:0016765">
    <property type="term" value="F:transferase activity, transferring alkyl or aryl (other than methyl) groups"/>
    <property type="evidence" value="ECO:0007669"/>
    <property type="project" value="InterPro"/>
</dbReference>
<dbReference type="EMBL" id="CYHG01000002">
    <property type="protein sequence ID" value="CUB02777.1"/>
    <property type="molecule type" value="Genomic_DNA"/>
</dbReference>
<keyword evidence="5 6" id="KW-0472">Membrane</keyword>
<dbReference type="RefSeq" id="WP_055461748.1">
    <property type="nucleotide sequence ID" value="NZ_CYHG01000002.1"/>
</dbReference>
<dbReference type="CDD" id="cd13963">
    <property type="entry name" value="PT_UbiA_2"/>
    <property type="match status" value="1"/>
</dbReference>
<gene>
    <name evidence="7" type="ORF">Ga0061065_102114</name>
</gene>
<evidence type="ECO:0000256" key="5">
    <source>
        <dbReference type="ARBA" id="ARBA00023136"/>
    </source>
</evidence>
<organism evidence="7 8">
    <name type="scientific">Marinomonas fungiae</name>
    <dbReference type="NCBI Taxonomy" id="1137284"/>
    <lineage>
        <taxon>Bacteria</taxon>
        <taxon>Pseudomonadati</taxon>
        <taxon>Pseudomonadota</taxon>
        <taxon>Gammaproteobacteria</taxon>
        <taxon>Oceanospirillales</taxon>
        <taxon>Oceanospirillaceae</taxon>
        <taxon>Marinomonas</taxon>
    </lineage>
</organism>
<feature type="transmembrane region" description="Helical" evidence="6">
    <location>
        <begin position="127"/>
        <end position="145"/>
    </location>
</feature>
<name>A0A0K6IHH7_9GAMM</name>